<dbReference type="EMBL" id="PJNE01000001">
    <property type="protein sequence ID" value="PKW25664.1"/>
    <property type="molecule type" value="Genomic_DNA"/>
</dbReference>
<reference evidence="2 3" key="1">
    <citation type="submission" date="2017-12" db="EMBL/GenBank/DDBJ databases">
        <title>Sequencing the genomes of 1000 Actinobacteria strains.</title>
        <authorList>
            <person name="Klenk H.-P."/>
        </authorList>
    </citation>
    <scope>NUCLEOTIDE SEQUENCE [LARGE SCALE GENOMIC DNA]</scope>
    <source>
        <strain evidence="2 3">DSM 12806</strain>
    </source>
</reference>
<evidence type="ECO:0000256" key="1">
    <source>
        <dbReference type="SAM" id="Phobius"/>
    </source>
</evidence>
<evidence type="ECO:0000313" key="3">
    <source>
        <dbReference type="Proteomes" id="UP000233781"/>
    </source>
</evidence>
<feature type="transmembrane region" description="Helical" evidence="1">
    <location>
        <begin position="6"/>
        <end position="28"/>
    </location>
</feature>
<dbReference type="InterPro" id="IPR003425">
    <property type="entry name" value="CCB3/YggT"/>
</dbReference>
<keyword evidence="1" id="KW-0812">Transmembrane</keyword>
<dbReference type="AlphaFoldDB" id="A0A2N3YFN5"/>
<feature type="transmembrane region" description="Helical" evidence="1">
    <location>
        <begin position="66"/>
        <end position="91"/>
    </location>
</feature>
<dbReference type="Proteomes" id="UP000233781">
    <property type="component" value="Unassembled WGS sequence"/>
</dbReference>
<dbReference type="Pfam" id="PF02325">
    <property type="entry name" value="CCB3_YggT"/>
    <property type="match status" value="1"/>
</dbReference>
<dbReference type="RefSeq" id="WP_101394350.1">
    <property type="nucleotide sequence ID" value="NZ_PJNE01000001.1"/>
</dbReference>
<dbReference type="GO" id="GO:0016020">
    <property type="term" value="C:membrane"/>
    <property type="evidence" value="ECO:0007669"/>
    <property type="project" value="InterPro"/>
</dbReference>
<keyword evidence="1" id="KW-1133">Transmembrane helix</keyword>
<proteinExistence type="predicted"/>
<keyword evidence="3" id="KW-1185">Reference proteome</keyword>
<protein>
    <submittedName>
        <fullName evidence="2">YggT family protein</fullName>
    </submittedName>
</protein>
<accession>A0A2N3YFN5</accession>
<dbReference type="OrthoDB" id="3216131at2"/>
<sequence length="96" mass="10883">MRSIFAVLAFVVFLYLVVLIGRVVFDWIRIFAREWRPRGPVLLVAEPVYTLTEPPLRALRRVIPPLRLGAASIDLSFMVLFFGVIILQSVLNSLAS</sequence>
<organism evidence="2 3">
    <name type="scientific">Phycicoccus duodecadis</name>
    <dbReference type="NCBI Taxonomy" id="173053"/>
    <lineage>
        <taxon>Bacteria</taxon>
        <taxon>Bacillati</taxon>
        <taxon>Actinomycetota</taxon>
        <taxon>Actinomycetes</taxon>
        <taxon>Micrococcales</taxon>
        <taxon>Intrasporangiaceae</taxon>
        <taxon>Phycicoccus</taxon>
    </lineage>
</organism>
<evidence type="ECO:0000313" key="2">
    <source>
        <dbReference type="EMBL" id="PKW25664.1"/>
    </source>
</evidence>
<gene>
    <name evidence="2" type="ORF">ATL31_0462</name>
</gene>
<comment type="caution">
    <text evidence="2">The sequence shown here is derived from an EMBL/GenBank/DDBJ whole genome shotgun (WGS) entry which is preliminary data.</text>
</comment>
<keyword evidence="1" id="KW-0472">Membrane</keyword>
<name>A0A2N3YFN5_9MICO</name>